<keyword evidence="13" id="KW-0735">Signal-anchor</keyword>
<dbReference type="GO" id="GO:0015031">
    <property type="term" value="P:protein transport"/>
    <property type="evidence" value="ECO:0007669"/>
    <property type="project" value="UniProtKB-KW"/>
</dbReference>
<protein>
    <recommendedName>
        <fullName evidence="6">6,7-dimethyl-8-ribityllumazine synthase</fullName>
        <ecNumber evidence="6">2.5.1.78</ecNumber>
    </recommendedName>
</protein>
<comment type="pathway">
    <text evidence="2">Cofactor biosynthesis; riboflavin biosynthesis; riboflavin from 2-hydroxy-3-oxobutyl phosphate and 5-amino-6-(D-ribitylamino)uracil: step 1/2.</text>
</comment>
<dbReference type="InterPro" id="IPR014041">
    <property type="entry name" value="ESCRT-II_cplx_Vps25-sub_N"/>
</dbReference>
<keyword evidence="11" id="KW-0812">Transmembrane</keyword>
<dbReference type="AlphaFoldDB" id="A0AAV2YJ20"/>
<evidence type="ECO:0000256" key="8">
    <source>
        <dbReference type="ARBA" id="ARBA00022619"/>
    </source>
</evidence>
<dbReference type="GO" id="GO:0000814">
    <property type="term" value="C:ESCRT II complex"/>
    <property type="evidence" value="ECO:0007669"/>
    <property type="project" value="InterPro"/>
</dbReference>
<dbReference type="GO" id="GO:0005794">
    <property type="term" value="C:Golgi apparatus"/>
    <property type="evidence" value="ECO:0007669"/>
    <property type="project" value="TreeGrafter"/>
</dbReference>
<organism evidence="19 20">
    <name type="scientific">Lagenidium giganteum</name>
    <dbReference type="NCBI Taxonomy" id="4803"/>
    <lineage>
        <taxon>Eukaryota</taxon>
        <taxon>Sar</taxon>
        <taxon>Stramenopiles</taxon>
        <taxon>Oomycota</taxon>
        <taxon>Peronosporomycetes</taxon>
        <taxon>Pythiales</taxon>
        <taxon>Pythiaceae</taxon>
    </lineage>
</organism>
<proteinExistence type="inferred from homology"/>
<dbReference type="Pfam" id="PF00885">
    <property type="entry name" value="DMRL_synthase"/>
    <property type="match status" value="2"/>
</dbReference>
<evidence type="ECO:0000256" key="9">
    <source>
        <dbReference type="ARBA" id="ARBA00022676"/>
    </source>
</evidence>
<dbReference type="Gene3D" id="3.40.50.960">
    <property type="entry name" value="Lumazine/riboflavin synthase"/>
    <property type="match status" value="2"/>
</dbReference>
<dbReference type="GO" id="GO:0006493">
    <property type="term" value="P:protein O-linked glycosylation"/>
    <property type="evidence" value="ECO:0007669"/>
    <property type="project" value="TreeGrafter"/>
</dbReference>
<dbReference type="GO" id="GO:0000033">
    <property type="term" value="F:alpha-1,3-mannosyltransferase activity"/>
    <property type="evidence" value="ECO:0007669"/>
    <property type="project" value="TreeGrafter"/>
</dbReference>
<dbReference type="PANTHER" id="PTHR31392:SF1">
    <property type="entry name" value="ALPHA-1,3-MANNOSYLTRANSFERASE MNN1-RELATED"/>
    <property type="match status" value="1"/>
</dbReference>
<dbReference type="GO" id="GO:0009231">
    <property type="term" value="P:riboflavin biosynthetic process"/>
    <property type="evidence" value="ECO:0007669"/>
    <property type="project" value="UniProtKB-KW"/>
</dbReference>
<dbReference type="EMBL" id="DAKRPA010000281">
    <property type="protein sequence ID" value="DAZ93926.1"/>
    <property type="molecule type" value="Genomic_DNA"/>
</dbReference>
<dbReference type="PANTHER" id="PTHR31392">
    <property type="entry name" value="ALPHA-1,3-MANNOSYLTRANSFERASE MNN1-RELATED"/>
    <property type="match status" value="1"/>
</dbReference>
<accession>A0AAV2YJ20</accession>
<evidence type="ECO:0000256" key="3">
    <source>
        <dbReference type="ARBA" id="ARBA00007424"/>
    </source>
</evidence>
<keyword evidence="9" id="KW-0328">Glycosyltransferase</keyword>
<evidence type="ECO:0000256" key="18">
    <source>
        <dbReference type="SAM" id="MobiDB-lite"/>
    </source>
</evidence>
<comment type="catalytic activity">
    <reaction evidence="17">
        <text>(2S)-2-hydroxy-3-oxobutyl phosphate + 5-amino-6-(D-ribitylamino)uracil = 6,7-dimethyl-8-(1-D-ribityl)lumazine + phosphate + 2 H2O + H(+)</text>
        <dbReference type="Rhea" id="RHEA:26152"/>
        <dbReference type="ChEBI" id="CHEBI:15377"/>
        <dbReference type="ChEBI" id="CHEBI:15378"/>
        <dbReference type="ChEBI" id="CHEBI:15934"/>
        <dbReference type="ChEBI" id="CHEBI:43474"/>
        <dbReference type="ChEBI" id="CHEBI:58201"/>
        <dbReference type="ChEBI" id="CHEBI:58830"/>
        <dbReference type="EC" id="2.5.1.78"/>
    </reaction>
</comment>
<dbReference type="CDD" id="cd09209">
    <property type="entry name" value="Lumazine_synthase-I"/>
    <property type="match status" value="2"/>
</dbReference>
<keyword evidence="12" id="KW-0653">Protein transport</keyword>
<evidence type="ECO:0000256" key="10">
    <source>
        <dbReference type="ARBA" id="ARBA00022679"/>
    </source>
</evidence>
<keyword evidence="8" id="KW-0686">Riboflavin biosynthesis</keyword>
<dbReference type="InterPro" id="IPR036467">
    <property type="entry name" value="LS/RS_sf"/>
</dbReference>
<dbReference type="InterPro" id="IPR002180">
    <property type="entry name" value="LS/RS"/>
</dbReference>
<dbReference type="GO" id="GO:0000906">
    <property type="term" value="F:6,7-dimethyl-8-ribityllumazine synthase activity"/>
    <property type="evidence" value="ECO:0007669"/>
    <property type="project" value="UniProtKB-EC"/>
</dbReference>
<keyword evidence="15" id="KW-0472">Membrane</keyword>
<keyword evidence="16" id="KW-0325">Glycoprotein</keyword>
<feature type="compositionally biased region" description="Polar residues" evidence="18">
    <location>
        <begin position="831"/>
        <end position="848"/>
    </location>
</feature>
<evidence type="ECO:0000313" key="20">
    <source>
        <dbReference type="Proteomes" id="UP001146120"/>
    </source>
</evidence>
<dbReference type="SUPFAM" id="SSF46785">
    <property type="entry name" value="Winged helix' DNA-binding domain"/>
    <property type="match status" value="2"/>
</dbReference>
<keyword evidence="20" id="KW-1185">Reference proteome</keyword>
<dbReference type="Pfam" id="PF05871">
    <property type="entry name" value="ESCRT-II"/>
    <property type="match status" value="1"/>
</dbReference>
<evidence type="ECO:0000256" key="17">
    <source>
        <dbReference type="ARBA" id="ARBA00048785"/>
    </source>
</evidence>
<keyword evidence="10" id="KW-0808">Transferase</keyword>
<evidence type="ECO:0000256" key="11">
    <source>
        <dbReference type="ARBA" id="ARBA00022692"/>
    </source>
</evidence>
<gene>
    <name evidence="19" type="ORF">N0F65_008869</name>
</gene>
<dbReference type="InterPro" id="IPR036390">
    <property type="entry name" value="WH_DNA-bd_sf"/>
</dbReference>
<evidence type="ECO:0000256" key="13">
    <source>
        <dbReference type="ARBA" id="ARBA00022968"/>
    </source>
</evidence>
<reference evidence="19" key="2">
    <citation type="journal article" date="2023" name="Microbiol Resour">
        <title>Decontamination and Annotation of the Draft Genome Sequence of the Oomycete Lagenidium giganteum ARSEF 373.</title>
        <authorList>
            <person name="Morgan W.R."/>
            <person name="Tartar A."/>
        </authorList>
    </citation>
    <scope>NUCLEOTIDE SEQUENCE</scope>
    <source>
        <strain evidence="19">ARSEF 373</strain>
    </source>
</reference>
<dbReference type="EC" id="2.5.1.78" evidence="6"/>
<comment type="similarity">
    <text evidence="5">Belongs to the VPS25 family.</text>
</comment>
<sequence>MASAMANGKSKSTALTWWRASSWVVRTWRFRWLALVMAAMVGMRVAEFAIGKLRTRMMYWEVSPSALWHVASQFEEPRGIVLPLFDENAALGLSLIQELRLMDVHLPIEVPHCGDLSTEYRELLLEDNPDVRVYDVCQEAADAVDPVSSRKLFCANLGHCHSLFRSFNIKVISLIFSRFAEVMLLDADTMFFQSPMPLWDTAKYQSSGTLFFHDRVLYPERQLGKRTWLSPVFSQMQNFFNGFDVRPFRDFAIVPRKASTRTSAVPMPELPFAPSDFLLTSHTWNLRSGHQMDSSLMLWSKARQQRATTMLASFVAMTGRSLPPSYGDKEFYFLACEMSETLYAFSDYAVGSIGTDVRNHTTTLCGDAIHFFPVKDPQAANDTGVPLYINSDKILEWNPTKHPLYRTMSRDQFFHNGAPKARGLVFNCLFEATIARLNEYELSAFRRRQLLHQQELVWNAQKHIILYYHYYSPPMADVDKFSYPEYYDFPPFFTLQPVRATREKQLVLWKQLILEYHRTHSLPLFQPFTSPLFENVKISRKMDADGRAAVVEFLIRCGNGSWEDDTHTRCRIMWKKPSEWAAEIYDFAREHGMIGNVFTVYELYAGEETQGSSIHGMEPWLLREALRVLESEGKPHASRHHVAQPVLVEEPGAVAVPRLDGKALHVGLIYTRECAEVVEALVTACRGELLLKGVVRDNLHELQVSVPFELPYATKRLLESCPHKLDAVVVVGCLVKGVSASYEFVGEAVTRASMKIGMKHKTPVVYGVLICRDVAQARECAGLGEGKSRSCSHGVEWAQTAIEMAHFNRKVHAKIMERCRCDCHTGKSKHTAQTSTPSRQATESSTSGSAECKQCREKNCGSQRHDKASEHSLTQLQGILPGGAQHGTAALNIMASPATREGSSAHAPGVPQPVLIERPGHTQSRKLDGHGLRVAIVSTRWYGQTVVHPLVDACVKELLAKGVESDHVHRIEVAGAYELPFAASRVIQAKKDMLDAVVCIGCNVQGGTMAFEFVSEAVVMGIMKLNVKTDTPVVLGVLTCLSEVEAKACAEARGSCGGSNKRCNHGVEWAQSALEMAHLKRSTAAKRCGCACHCLQENCKCTCHRKACKCTACSCSGPCKCSNCGGPASRQSTQACGRCGNPNCSCAECQCATKPSGQKDCTCVRCGPREASCADCGNKQRECVCPSTDTKAMMASMATMSM</sequence>
<evidence type="ECO:0000256" key="1">
    <source>
        <dbReference type="ARBA" id="ARBA00004606"/>
    </source>
</evidence>
<dbReference type="GO" id="GO:0071985">
    <property type="term" value="P:multivesicular body sorting pathway"/>
    <property type="evidence" value="ECO:0007669"/>
    <property type="project" value="InterPro"/>
</dbReference>
<reference evidence="19" key="1">
    <citation type="submission" date="2022-11" db="EMBL/GenBank/DDBJ databases">
        <authorList>
            <person name="Morgan W.R."/>
            <person name="Tartar A."/>
        </authorList>
    </citation>
    <scope>NUCLEOTIDE SEQUENCE</scope>
    <source>
        <strain evidence="19">ARSEF 373</strain>
    </source>
</reference>
<dbReference type="InterPro" id="IPR022751">
    <property type="entry name" value="Alpha_mannosyltransferase"/>
</dbReference>
<dbReference type="SUPFAM" id="SSF53448">
    <property type="entry name" value="Nucleotide-diphospho-sugar transferases"/>
    <property type="match status" value="1"/>
</dbReference>
<evidence type="ECO:0000256" key="12">
    <source>
        <dbReference type="ARBA" id="ARBA00022927"/>
    </source>
</evidence>
<evidence type="ECO:0000256" key="7">
    <source>
        <dbReference type="ARBA" id="ARBA00022448"/>
    </source>
</evidence>
<comment type="caution">
    <text evidence="19">The sequence shown here is derived from an EMBL/GenBank/DDBJ whole genome shotgun (WGS) entry which is preliminary data.</text>
</comment>
<keyword evidence="7" id="KW-0813">Transport</keyword>
<dbReference type="SUPFAM" id="SSF52121">
    <property type="entry name" value="Lumazine synthase"/>
    <property type="match status" value="2"/>
</dbReference>
<comment type="similarity">
    <text evidence="3">Belongs to the DMRL synthase family.</text>
</comment>
<evidence type="ECO:0000256" key="16">
    <source>
        <dbReference type="ARBA" id="ARBA00023180"/>
    </source>
</evidence>
<evidence type="ECO:0000256" key="4">
    <source>
        <dbReference type="ARBA" id="ARBA00009105"/>
    </source>
</evidence>
<evidence type="ECO:0000313" key="19">
    <source>
        <dbReference type="EMBL" id="DAZ93926.1"/>
    </source>
</evidence>
<dbReference type="InterPro" id="IPR034964">
    <property type="entry name" value="LS"/>
</dbReference>
<keyword evidence="14" id="KW-1133">Transmembrane helix</keyword>
<evidence type="ECO:0000256" key="14">
    <source>
        <dbReference type="ARBA" id="ARBA00022989"/>
    </source>
</evidence>
<dbReference type="Gene3D" id="1.10.10.10">
    <property type="entry name" value="Winged helix-like DNA-binding domain superfamily/Winged helix DNA-binding domain"/>
    <property type="match status" value="1"/>
</dbReference>
<dbReference type="InterPro" id="IPR008570">
    <property type="entry name" value="ESCRT-II_cplx_Vps25-sub"/>
</dbReference>
<dbReference type="HAMAP" id="MF_00178">
    <property type="entry name" value="Lumazine_synth"/>
    <property type="match status" value="1"/>
</dbReference>
<evidence type="ECO:0000256" key="6">
    <source>
        <dbReference type="ARBA" id="ARBA00012664"/>
    </source>
</evidence>
<dbReference type="Pfam" id="PF11051">
    <property type="entry name" value="Mannosyl_trans3"/>
    <property type="match status" value="1"/>
</dbReference>
<comment type="subcellular location">
    <subcellularLocation>
        <location evidence="1">Membrane</location>
        <topology evidence="1">Single-pass type II membrane protein</topology>
    </subcellularLocation>
</comment>
<dbReference type="InterPro" id="IPR029044">
    <property type="entry name" value="Nucleotide-diphossugar_trans"/>
</dbReference>
<evidence type="ECO:0000256" key="2">
    <source>
        <dbReference type="ARBA" id="ARBA00004917"/>
    </source>
</evidence>
<dbReference type="Gene3D" id="1.10.10.570">
    <property type="entry name" value="Winged helix' DNA-binding domain. Chain C. Domain 1"/>
    <property type="match status" value="1"/>
</dbReference>
<dbReference type="InterPro" id="IPR036388">
    <property type="entry name" value="WH-like_DNA-bd_sf"/>
</dbReference>
<dbReference type="NCBIfam" id="TIGR00114">
    <property type="entry name" value="lumazine-synth"/>
    <property type="match status" value="1"/>
</dbReference>
<evidence type="ECO:0000256" key="5">
    <source>
        <dbReference type="ARBA" id="ARBA00009674"/>
    </source>
</evidence>
<dbReference type="GO" id="GO:0009349">
    <property type="term" value="C:riboflavin synthase complex"/>
    <property type="evidence" value="ECO:0007669"/>
    <property type="project" value="InterPro"/>
</dbReference>
<dbReference type="Proteomes" id="UP001146120">
    <property type="component" value="Unassembled WGS sequence"/>
</dbReference>
<evidence type="ECO:0000256" key="15">
    <source>
        <dbReference type="ARBA" id="ARBA00023136"/>
    </source>
</evidence>
<name>A0AAV2YJ20_9STRA</name>
<comment type="similarity">
    <text evidence="4">Belongs to the MNN1/MNT family.</text>
</comment>
<feature type="region of interest" description="Disordered" evidence="18">
    <location>
        <begin position="826"/>
        <end position="848"/>
    </location>
</feature>